<dbReference type="Proteomes" id="UP000805193">
    <property type="component" value="Unassembled WGS sequence"/>
</dbReference>
<proteinExistence type="predicted"/>
<evidence type="ECO:0000313" key="1">
    <source>
        <dbReference type="EMBL" id="KAG0410517.1"/>
    </source>
</evidence>
<accession>A0AC60NTT3</accession>
<evidence type="ECO:0000313" key="2">
    <source>
        <dbReference type="Proteomes" id="UP000805193"/>
    </source>
</evidence>
<dbReference type="EMBL" id="JABSTQ010011516">
    <property type="protein sequence ID" value="KAG0410517.1"/>
    <property type="molecule type" value="Genomic_DNA"/>
</dbReference>
<comment type="caution">
    <text evidence="1">The sequence shown here is derived from an EMBL/GenBank/DDBJ whole genome shotgun (WGS) entry which is preliminary data.</text>
</comment>
<protein>
    <submittedName>
        <fullName evidence="1">Uncharacterized protein</fullName>
    </submittedName>
</protein>
<organism evidence="1 2">
    <name type="scientific">Ixodes persulcatus</name>
    <name type="common">Taiga tick</name>
    <dbReference type="NCBI Taxonomy" id="34615"/>
    <lineage>
        <taxon>Eukaryota</taxon>
        <taxon>Metazoa</taxon>
        <taxon>Ecdysozoa</taxon>
        <taxon>Arthropoda</taxon>
        <taxon>Chelicerata</taxon>
        <taxon>Arachnida</taxon>
        <taxon>Acari</taxon>
        <taxon>Parasitiformes</taxon>
        <taxon>Ixodida</taxon>
        <taxon>Ixodoidea</taxon>
        <taxon>Ixodidae</taxon>
        <taxon>Ixodinae</taxon>
        <taxon>Ixodes</taxon>
    </lineage>
</organism>
<reference evidence="1 2" key="1">
    <citation type="journal article" date="2020" name="Cell">
        <title>Large-Scale Comparative Analyses of Tick Genomes Elucidate Their Genetic Diversity and Vector Capacities.</title>
        <authorList>
            <consortium name="Tick Genome and Microbiome Consortium (TIGMIC)"/>
            <person name="Jia N."/>
            <person name="Wang J."/>
            <person name="Shi W."/>
            <person name="Du L."/>
            <person name="Sun Y."/>
            <person name="Zhan W."/>
            <person name="Jiang J.F."/>
            <person name="Wang Q."/>
            <person name="Zhang B."/>
            <person name="Ji P."/>
            <person name="Bell-Sakyi L."/>
            <person name="Cui X.M."/>
            <person name="Yuan T.T."/>
            <person name="Jiang B.G."/>
            <person name="Yang W.F."/>
            <person name="Lam T.T."/>
            <person name="Chang Q.C."/>
            <person name="Ding S.J."/>
            <person name="Wang X.J."/>
            <person name="Zhu J.G."/>
            <person name="Ruan X.D."/>
            <person name="Zhao L."/>
            <person name="Wei J.T."/>
            <person name="Ye R.Z."/>
            <person name="Que T.C."/>
            <person name="Du C.H."/>
            <person name="Zhou Y.H."/>
            <person name="Cheng J.X."/>
            <person name="Dai P.F."/>
            <person name="Guo W.B."/>
            <person name="Han X.H."/>
            <person name="Huang E.J."/>
            <person name="Li L.F."/>
            <person name="Wei W."/>
            <person name="Gao Y.C."/>
            <person name="Liu J.Z."/>
            <person name="Shao H.Z."/>
            <person name="Wang X."/>
            <person name="Wang C.C."/>
            <person name="Yang T.C."/>
            <person name="Huo Q.B."/>
            <person name="Li W."/>
            <person name="Chen H.Y."/>
            <person name="Chen S.E."/>
            <person name="Zhou L.G."/>
            <person name="Ni X.B."/>
            <person name="Tian J.H."/>
            <person name="Sheng Y."/>
            <person name="Liu T."/>
            <person name="Pan Y.S."/>
            <person name="Xia L.Y."/>
            <person name="Li J."/>
            <person name="Zhao F."/>
            <person name="Cao W.C."/>
        </authorList>
    </citation>
    <scope>NUCLEOTIDE SEQUENCE [LARGE SCALE GENOMIC DNA]</scope>
    <source>
        <strain evidence="1">Iper-2018</strain>
    </source>
</reference>
<sequence>MLEPPRRVRLAPAIATAGDSEGGRWDPVLGYSSPGLRHAPRRRFSEPRRDCCRTPEPNDKAFGYTRWAVDAPSGETLLGPFLRLCAAILRPGSRGSHQPAIMADIISLLSYVWILGPLGRWCIWYPLSFISDSGFGSGLSAVLPVRWDVSLVRPGSVVGAIPNGIAAARDPICVRLCPRIRPSPLFEAAICSALNCAAGSIGGGRHPWRPSPGPEERPLSFCGPLKGYRGLNRRGPLLDLPTTTPCGGPESASRLVPPASSPHSDVFAWYGDVDVGQMPRGALTDSQGFDGSPEDVCRRQRAQPEEPAPGAATGLCATRRGGRGL</sequence>
<name>A0AC60NTT3_IXOPE</name>
<keyword evidence="2" id="KW-1185">Reference proteome</keyword>
<gene>
    <name evidence="1" type="ORF">HPB47_012375</name>
</gene>